<protein>
    <submittedName>
        <fullName evidence="1">Uncharacterized protein</fullName>
    </submittedName>
</protein>
<name>A0A1M5ZA79_9BURK</name>
<evidence type="ECO:0000313" key="2">
    <source>
        <dbReference type="Proteomes" id="UP000184226"/>
    </source>
</evidence>
<dbReference type="AlphaFoldDB" id="A0A1M5ZA79"/>
<keyword evidence="2" id="KW-1185">Reference proteome</keyword>
<proteinExistence type="predicted"/>
<reference evidence="1 2" key="1">
    <citation type="submission" date="2016-11" db="EMBL/GenBank/DDBJ databases">
        <authorList>
            <person name="Jaros S."/>
            <person name="Januszkiewicz K."/>
            <person name="Wedrychowicz H."/>
        </authorList>
    </citation>
    <scope>NUCLEOTIDE SEQUENCE [LARGE SCALE GENOMIC DNA]</scope>
    <source>
        <strain evidence="1 2">CGMCC 1.10190</strain>
    </source>
</reference>
<dbReference type="EMBL" id="FQXE01000013">
    <property type="protein sequence ID" value="SHI20803.1"/>
    <property type="molecule type" value="Genomic_DNA"/>
</dbReference>
<sequence length="144" mass="16209">MADQNAIEKLKKTLLEAKEFSVVWSAFFDLSEHPLFMRKSKMVKHRAMEQIIGEICRSILNKENADVGRLIILRYANTEFYHGLLATEGIAGNFMYFEGVDTGMMVLNRAGGGECLFTRFHLVPVSGPDSYLAPSQGRDVHSVH</sequence>
<dbReference type="Proteomes" id="UP000184226">
    <property type="component" value="Unassembled WGS sequence"/>
</dbReference>
<gene>
    <name evidence="1" type="ORF">SAMN04488135_11347</name>
</gene>
<evidence type="ECO:0000313" key="1">
    <source>
        <dbReference type="EMBL" id="SHI20803.1"/>
    </source>
</evidence>
<accession>A0A1M5ZA79</accession>
<organism evidence="1 2">
    <name type="scientific">Pollutimonas bauzanensis</name>
    <dbReference type="NCBI Taxonomy" id="658167"/>
    <lineage>
        <taxon>Bacteria</taxon>
        <taxon>Pseudomonadati</taxon>
        <taxon>Pseudomonadota</taxon>
        <taxon>Betaproteobacteria</taxon>
        <taxon>Burkholderiales</taxon>
        <taxon>Alcaligenaceae</taxon>
        <taxon>Pollutimonas</taxon>
    </lineage>
</organism>